<evidence type="ECO:0000256" key="5">
    <source>
        <dbReference type="RuleBase" id="RU361235"/>
    </source>
</evidence>
<proteinExistence type="evidence at transcript level"/>
<evidence type="ECO:0000256" key="2">
    <source>
        <dbReference type="ARBA" id="ARBA00022487"/>
    </source>
</evidence>
<dbReference type="RefSeq" id="XP_053201482.1">
    <property type="nucleotide sequence ID" value="XM_053345507.1"/>
</dbReference>
<dbReference type="PANTHER" id="PTHR11559">
    <property type="entry name" value="CARBOXYLESTERASE"/>
    <property type="match status" value="1"/>
</dbReference>
<feature type="domain" description="Carboxylesterase type B" evidence="6">
    <location>
        <begin position="24"/>
        <end position="330"/>
    </location>
</feature>
<name>K7PB99_PANCT</name>
<dbReference type="GO" id="GO:0052689">
    <property type="term" value="F:carboxylic ester hydrolase activity"/>
    <property type="evidence" value="ECO:0007669"/>
    <property type="project" value="UniProtKB-KW"/>
</dbReference>
<evidence type="ECO:0000313" key="7">
    <source>
        <dbReference type="EMBL" id="AFI80735.1"/>
    </source>
</evidence>
<dbReference type="AlphaFoldDB" id="K7PB99"/>
<keyword evidence="5" id="KW-0732">Signal</keyword>
<dbReference type="EMBL" id="JQ069032">
    <property type="protein sequence ID" value="AFI80735.1"/>
    <property type="molecule type" value="mRNA"/>
</dbReference>
<dbReference type="InterPro" id="IPR029058">
    <property type="entry name" value="AB_hydrolase_fold"/>
</dbReference>
<dbReference type="InterPro" id="IPR050309">
    <property type="entry name" value="Type-B_Carboxylest/Lipase"/>
</dbReference>
<evidence type="ECO:0000256" key="3">
    <source>
        <dbReference type="ARBA" id="ARBA00022801"/>
    </source>
</evidence>
<evidence type="ECO:0000259" key="6">
    <source>
        <dbReference type="Pfam" id="PF00135"/>
    </source>
</evidence>
<comment type="similarity">
    <text evidence="1 5">Belongs to the type-B carboxylesterase/lipase family.</text>
</comment>
<dbReference type="Pfam" id="PF00135">
    <property type="entry name" value="COesterase"/>
    <property type="match status" value="2"/>
</dbReference>
<feature type="chain" id="PRO_5005138367" description="Carboxylic ester hydrolase" evidence="5">
    <location>
        <begin position="20"/>
        <end position="463"/>
    </location>
</feature>
<protein>
    <recommendedName>
        <fullName evidence="5">Carboxylic ester hydrolase</fullName>
        <ecNumber evidence="5">3.1.1.-</ecNumber>
    </recommendedName>
</protein>
<keyword evidence="4" id="KW-0325">Glycoprotein</keyword>
<keyword evidence="3 5" id="KW-0378">Hydrolase</keyword>
<feature type="signal peptide" evidence="5">
    <location>
        <begin position="1"/>
        <end position="19"/>
    </location>
</feature>
<accession>K7PB99</accession>
<feature type="domain" description="Carboxylesterase type B" evidence="6">
    <location>
        <begin position="332"/>
        <end position="451"/>
    </location>
</feature>
<dbReference type="ESTHER" id="9acar-k7pb99">
    <property type="family name" value="Cholinesterase-like"/>
</dbReference>
<dbReference type="EC" id="3.1.1.-" evidence="5"/>
<dbReference type="Gene3D" id="3.40.50.1820">
    <property type="entry name" value="alpha/beta hydrolase"/>
    <property type="match status" value="2"/>
</dbReference>
<dbReference type="PROSITE" id="PS00122">
    <property type="entry name" value="CARBOXYLESTERASE_B_1"/>
    <property type="match status" value="1"/>
</dbReference>
<evidence type="ECO:0000256" key="1">
    <source>
        <dbReference type="ARBA" id="ARBA00005964"/>
    </source>
</evidence>
<dbReference type="OMA" id="MLLMEQP"/>
<dbReference type="SUPFAM" id="SSF53474">
    <property type="entry name" value="alpha/beta-Hydrolases"/>
    <property type="match status" value="1"/>
</dbReference>
<dbReference type="OrthoDB" id="6508095at2759"/>
<dbReference type="GeneID" id="128386474"/>
<organism evidence="7">
    <name type="scientific">Panonychus citri</name>
    <name type="common">Citrus red mite</name>
    <name type="synonym">Tetranychus citri</name>
    <dbReference type="NCBI Taxonomy" id="50023"/>
    <lineage>
        <taxon>Eukaryota</taxon>
        <taxon>Metazoa</taxon>
        <taxon>Ecdysozoa</taxon>
        <taxon>Arthropoda</taxon>
        <taxon>Chelicerata</taxon>
        <taxon>Arachnida</taxon>
        <taxon>Acari</taxon>
        <taxon>Acariformes</taxon>
        <taxon>Trombidiformes</taxon>
        <taxon>Prostigmata</taxon>
        <taxon>Eleutherengona</taxon>
        <taxon>Raphignathae</taxon>
        <taxon>Tetranychoidea</taxon>
        <taxon>Tetranychidae</taxon>
        <taxon>Panonychus</taxon>
    </lineage>
</organism>
<keyword evidence="2" id="KW-0719">Serine esterase</keyword>
<reference evidence="7" key="1">
    <citation type="journal article" date="2013" name="Arch. Insect Biochem. Physiol.">
        <title>Molecular characterization of two carboxylesterase genes of the citrus red mite, Panonychus citri (Acari: Tetranychidae).</title>
        <authorList>
            <person name="Zhang K."/>
            <person name="Niu J.Z."/>
            <person name="Ding T.B."/>
            <person name="Dou W."/>
            <person name="Wang J.J."/>
        </authorList>
    </citation>
    <scope>NUCLEOTIDE SEQUENCE</scope>
</reference>
<evidence type="ECO:0000256" key="4">
    <source>
        <dbReference type="ARBA" id="ARBA00023180"/>
    </source>
</evidence>
<sequence>MKLLFCLLVVCLAFDQLNCLEFSEVVELPQGKIRGAIEQWRGRSSYEFKGIPFAAPPVDSLRYSMPVHPKSWEGIKDTVAYGKSCPQSAWAIKAEDTDEDCLYMNIYVNKETFDKRTTQLKPVLFWIHGGGFQGGSGNEHDAYKGVPLVILEDVILVTFNYRLGVLGFLNGGDLIPNLTPNLGLWDQHFALKWTRDNIHRFGGDPYQITIFGQSAGSAAVSYHILSPQNKGLFKGAIMESGGIMKFMPKENLTDVTTDIVEAVECSNATDKLSCLRSIPWNNLLSNVPRAFLAPIFGDEFLPIEDDEAIATGQFNDVNLLVGAERDEGDSLVCGTYKFAVLKATNSTKSTYGYIHTQAPIRPFGSTPIPNCGRKMDKVCHCDELVYVFGAPLRDPTDYDADDIELSINIMKIWADFARNGVPTKQGPIDWPQIGGPKMVNLIELNNKFVGKIDNLTGTKCLSS</sequence>
<dbReference type="InterPro" id="IPR002018">
    <property type="entry name" value="CarbesteraseB"/>
</dbReference>
<dbReference type="InterPro" id="IPR019826">
    <property type="entry name" value="Carboxylesterase_B_AS"/>
</dbReference>